<feature type="transmembrane region" description="Helical" evidence="8">
    <location>
        <begin position="189"/>
        <end position="205"/>
    </location>
</feature>
<dbReference type="RefSeq" id="WP_254163277.1">
    <property type="nucleotide sequence ID" value="NZ_JAHESF010000009.1"/>
</dbReference>
<gene>
    <name evidence="10" type="ORF">KK083_11005</name>
</gene>
<protein>
    <submittedName>
        <fullName evidence="10">Glycosyltransferase family 39 protein</fullName>
        <ecNumber evidence="10">2.4.-.-</ecNumber>
    </submittedName>
</protein>
<accession>A0AAP2DM35</accession>
<evidence type="ECO:0000259" key="9">
    <source>
        <dbReference type="Pfam" id="PF13231"/>
    </source>
</evidence>
<evidence type="ECO:0000256" key="2">
    <source>
        <dbReference type="ARBA" id="ARBA00022475"/>
    </source>
</evidence>
<evidence type="ECO:0000256" key="5">
    <source>
        <dbReference type="ARBA" id="ARBA00022692"/>
    </source>
</evidence>
<keyword evidence="5 8" id="KW-0812">Transmembrane</keyword>
<dbReference type="PANTHER" id="PTHR33908">
    <property type="entry name" value="MANNOSYLTRANSFERASE YKCB-RELATED"/>
    <property type="match status" value="1"/>
</dbReference>
<feature type="transmembrane region" description="Helical" evidence="8">
    <location>
        <begin position="155"/>
        <end position="177"/>
    </location>
</feature>
<evidence type="ECO:0000256" key="6">
    <source>
        <dbReference type="ARBA" id="ARBA00022989"/>
    </source>
</evidence>
<dbReference type="PANTHER" id="PTHR33908:SF11">
    <property type="entry name" value="MEMBRANE PROTEIN"/>
    <property type="match status" value="1"/>
</dbReference>
<evidence type="ECO:0000313" key="10">
    <source>
        <dbReference type="EMBL" id="MBT1697407.1"/>
    </source>
</evidence>
<organism evidence="10 11">
    <name type="scientific">Chryseosolibacter histidini</name>
    <dbReference type="NCBI Taxonomy" id="2782349"/>
    <lineage>
        <taxon>Bacteria</taxon>
        <taxon>Pseudomonadati</taxon>
        <taxon>Bacteroidota</taxon>
        <taxon>Cytophagia</taxon>
        <taxon>Cytophagales</taxon>
        <taxon>Chryseotaleaceae</taxon>
        <taxon>Chryseosolibacter</taxon>
    </lineage>
</organism>
<dbReference type="InterPro" id="IPR050297">
    <property type="entry name" value="LipidA_mod_glycosyltrf_83"/>
</dbReference>
<proteinExistence type="predicted"/>
<dbReference type="GO" id="GO:0016763">
    <property type="term" value="F:pentosyltransferase activity"/>
    <property type="evidence" value="ECO:0007669"/>
    <property type="project" value="TreeGrafter"/>
</dbReference>
<feature type="domain" description="Glycosyltransferase RgtA/B/C/D-like" evidence="9">
    <location>
        <begin position="160"/>
        <end position="295"/>
    </location>
</feature>
<feature type="transmembrane region" description="Helical" evidence="8">
    <location>
        <begin position="240"/>
        <end position="270"/>
    </location>
</feature>
<dbReference type="GO" id="GO:0009103">
    <property type="term" value="P:lipopolysaccharide biosynthetic process"/>
    <property type="evidence" value="ECO:0007669"/>
    <property type="project" value="UniProtKB-ARBA"/>
</dbReference>
<feature type="transmembrane region" description="Helical" evidence="8">
    <location>
        <begin position="71"/>
        <end position="89"/>
    </location>
</feature>
<dbReference type="AlphaFoldDB" id="A0AAP2DM35"/>
<comment type="caution">
    <text evidence="10">The sequence shown here is derived from an EMBL/GenBank/DDBJ whole genome shotgun (WGS) entry which is preliminary data.</text>
</comment>
<dbReference type="Pfam" id="PF13231">
    <property type="entry name" value="PMT_2"/>
    <property type="match status" value="1"/>
</dbReference>
<evidence type="ECO:0000256" key="3">
    <source>
        <dbReference type="ARBA" id="ARBA00022676"/>
    </source>
</evidence>
<dbReference type="GO" id="GO:0005886">
    <property type="term" value="C:plasma membrane"/>
    <property type="evidence" value="ECO:0007669"/>
    <property type="project" value="UniProtKB-SubCell"/>
</dbReference>
<dbReference type="EC" id="2.4.-.-" evidence="10"/>
<feature type="transmembrane region" description="Helical" evidence="8">
    <location>
        <begin position="36"/>
        <end position="59"/>
    </location>
</feature>
<dbReference type="InterPro" id="IPR038731">
    <property type="entry name" value="RgtA/B/C-like"/>
</dbReference>
<evidence type="ECO:0000256" key="8">
    <source>
        <dbReference type="SAM" id="Phobius"/>
    </source>
</evidence>
<feature type="transmembrane region" description="Helical" evidence="8">
    <location>
        <begin position="276"/>
        <end position="297"/>
    </location>
</feature>
<evidence type="ECO:0000313" key="11">
    <source>
        <dbReference type="Proteomes" id="UP001319200"/>
    </source>
</evidence>
<keyword evidence="6 8" id="KW-1133">Transmembrane helix</keyword>
<evidence type="ECO:0000256" key="7">
    <source>
        <dbReference type="ARBA" id="ARBA00023136"/>
    </source>
</evidence>
<comment type="subcellular location">
    <subcellularLocation>
        <location evidence="1">Cell membrane</location>
        <topology evidence="1">Multi-pass membrane protein</topology>
    </subcellularLocation>
</comment>
<reference evidence="10 11" key="1">
    <citation type="submission" date="2021-05" db="EMBL/GenBank/DDBJ databases">
        <title>A Polyphasic approach of four new species of the genus Ohtaekwangia: Ohtaekwangia histidinii sp. nov., Ohtaekwangia cretensis sp. nov., Ohtaekwangia indiensis sp. nov., Ohtaekwangia reichenbachii sp. nov. from diverse environment.</title>
        <authorList>
            <person name="Octaviana S."/>
        </authorList>
    </citation>
    <scope>NUCLEOTIDE SEQUENCE [LARGE SCALE GENOMIC DNA]</scope>
    <source>
        <strain evidence="10 11">PWU4</strain>
    </source>
</reference>
<feature type="transmembrane region" description="Helical" evidence="8">
    <location>
        <begin position="211"/>
        <end position="228"/>
    </location>
</feature>
<keyword evidence="7 8" id="KW-0472">Membrane</keyword>
<dbReference type="Proteomes" id="UP001319200">
    <property type="component" value="Unassembled WGS sequence"/>
</dbReference>
<dbReference type="EMBL" id="JAHESF010000009">
    <property type="protein sequence ID" value="MBT1697407.1"/>
    <property type="molecule type" value="Genomic_DNA"/>
</dbReference>
<keyword evidence="11" id="KW-1185">Reference proteome</keyword>
<keyword evidence="2" id="KW-1003">Cell membrane</keyword>
<feature type="transmembrane region" description="Helical" evidence="8">
    <location>
        <begin position="337"/>
        <end position="356"/>
    </location>
</feature>
<evidence type="ECO:0000256" key="4">
    <source>
        <dbReference type="ARBA" id="ARBA00022679"/>
    </source>
</evidence>
<feature type="transmembrane region" description="Helical" evidence="8">
    <location>
        <begin position="398"/>
        <end position="415"/>
    </location>
</feature>
<keyword evidence="3 10" id="KW-0328">Glycosyltransferase</keyword>
<feature type="transmembrane region" description="Helical" evidence="8">
    <location>
        <begin position="368"/>
        <end position="386"/>
    </location>
</feature>
<name>A0AAP2DM35_9BACT</name>
<evidence type="ECO:0000256" key="1">
    <source>
        <dbReference type="ARBA" id="ARBA00004651"/>
    </source>
</evidence>
<keyword evidence="4 10" id="KW-0808">Transferase</keyword>
<feature type="transmembrane region" description="Helical" evidence="8">
    <location>
        <begin position="421"/>
        <end position="441"/>
    </location>
</feature>
<sequence>MLEAEAVSFVFHLFPSEPYKSTGFYDDLLNLMFSELLWITGFLFLTWIFVVYVPLLKVINQAERYAMTHSGIYVFVVISASFVLSVFISDRALERFANSSDEYAYLYQAQTMGHGKLWEFAHDLPEFFHFNHIAQKDGISVSRFPPGWPLILSTAYYFGFPANLVNPVLGLITLIVFYGFARRFYGQQVALWSLTALALSSYYIFNNASYFSHTSCALFTVGFVYGVYRYLQRPRAMYTLLAGFCLGMVAITRYYTAMIIFLPFFFYLLYHCRWKSLVVFTWIGIGALPCMLFLFWYNNAITGNPLMPVTMWAYADEALGFVRGHTVAKGFEHLVRWSLMFFYWCSPGIFILYLVFLWRKAINPAERFVHPEDYIFILLMIGYFFYYQIGGNQYGPRFFFEALPFLIVFVVSKVFQYREKWALAVLAVSIVYAPVRLPFIAQREHEVVEERNDLYNTVKEKRVTNAVVLVSSYTSVIRPMPIGDLTRNDIHYANDVLFAQDLKEEDSLLMDYYPDRTFYKYVRGDNDVRGKLIRVGK</sequence>